<dbReference type="InterPro" id="IPR054502">
    <property type="entry name" value="bHLH-TF_ACT-like_plant"/>
</dbReference>
<sequence>MMPPIQTWSAPNITVSVTGNNAIIGMCAARHACVLTKALCVLEKYHIDVVTMNISSELNRSTFVILAHINAVATRFPENLMMPEDRHKLAVSEILQLIYK</sequence>
<keyword evidence="2" id="KW-0539">Nucleus</keyword>
<dbReference type="Proteomes" id="UP001054889">
    <property type="component" value="Unassembled WGS sequence"/>
</dbReference>
<gene>
    <name evidence="4" type="primary">gb15591</name>
    <name evidence="4" type="ORF">PR202_gb15591</name>
</gene>
<feature type="domain" description="Plant bHLH transcription factor ACT-like" evidence="3">
    <location>
        <begin position="12"/>
        <end position="66"/>
    </location>
</feature>
<comment type="subcellular location">
    <subcellularLocation>
        <location evidence="1">Nucleus</location>
    </subcellularLocation>
</comment>
<reference evidence="4" key="1">
    <citation type="journal article" date="2018" name="DNA Res.">
        <title>Multiple hybrid de novo genome assembly of finger millet, an orphan allotetraploid crop.</title>
        <authorList>
            <person name="Hatakeyama M."/>
            <person name="Aluri S."/>
            <person name="Balachadran M.T."/>
            <person name="Sivarajan S.R."/>
            <person name="Patrignani A."/>
            <person name="Gruter S."/>
            <person name="Poveda L."/>
            <person name="Shimizu-Inatsugi R."/>
            <person name="Baeten J."/>
            <person name="Francoijs K.J."/>
            <person name="Nataraja K.N."/>
            <person name="Reddy Y.A.N."/>
            <person name="Phadnis S."/>
            <person name="Ravikumar R.L."/>
            <person name="Schlapbach R."/>
            <person name="Sreeman S.M."/>
            <person name="Shimizu K.K."/>
        </authorList>
    </citation>
    <scope>NUCLEOTIDE SEQUENCE</scope>
</reference>
<name>A0AAV5EY70_ELECO</name>
<dbReference type="AlphaFoldDB" id="A0AAV5EY70"/>
<dbReference type="PANTHER" id="PTHR46772">
    <property type="entry name" value="BHLH DOMAIN-CONTAINING PROTEIN"/>
    <property type="match status" value="1"/>
</dbReference>
<organism evidence="4 5">
    <name type="scientific">Eleusine coracana subsp. coracana</name>
    <dbReference type="NCBI Taxonomy" id="191504"/>
    <lineage>
        <taxon>Eukaryota</taxon>
        <taxon>Viridiplantae</taxon>
        <taxon>Streptophyta</taxon>
        <taxon>Embryophyta</taxon>
        <taxon>Tracheophyta</taxon>
        <taxon>Spermatophyta</taxon>
        <taxon>Magnoliopsida</taxon>
        <taxon>Liliopsida</taxon>
        <taxon>Poales</taxon>
        <taxon>Poaceae</taxon>
        <taxon>PACMAD clade</taxon>
        <taxon>Chloridoideae</taxon>
        <taxon>Cynodonteae</taxon>
        <taxon>Eleusininae</taxon>
        <taxon>Eleusine</taxon>
    </lineage>
</organism>
<dbReference type="EMBL" id="BQKI01000079">
    <property type="protein sequence ID" value="GJN27561.1"/>
    <property type="molecule type" value="Genomic_DNA"/>
</dbReference>
<protein>
    <recommendedName>
        <fullName evidence="3">Plant bHLH transcription factor ACT-like domain-containing protein</fullName>
    </recommendedName>
</protein>
<evidence type="ECO:0000313" key="4">
    <source>
        <dbReference type="EMBL" id="GJN27561.1"/>
    </source>
</evidence>
<evidence type="ECO:0000256" key="1">
    <source>
        <dbReference type="ARBA" id="ARBA00004123"/>
    </source>
</evidence>
<evidence type="ECO:0000256" key="2">
    <source>
        <dbReference type="ARBA" id="ARBA00023242"/>
    </source>
</evidence>
<reference evidence="4" key="2">
    <citation type="submission" date="2021-12" db="EMBL/GenBank/DDBJ databases">
        <title>Resequencing data analysis of finger millet.</title>
        <authorList>
            <person name="Hatakeyama M."/>
            <person name="Aluri S."/>
            <person name="Balachadran M.T."/>
            <person name="Sivarajan S.R."/>
            <person name="Poveda L."/>
            <person name="Shimizu-Inatsugi R."/>
            <person name="Schlapbach R."/>
            <person name="Sreeman S.M."/>
            <person name="Shimizu K.K."/>
        </authorList>
    </citation>
    <scope>NUCLEOTIDE SEQUENCE</scope>
</reference>
<proteinExistence type="predicted"/>
<dbReference type="InterPro" id="IPR044278">
    <property type="entry name" value="BHLH95-like"/>
</dbReference>
<dbReference type="Pfam" id="PF22754">
    <property type="entry name" value="bHLH-TF_ACT-like_plant"/>
    <property type="match status" value="1"/>
</dbReference>
<evidence type="ECO:0000313" key="5">
    <source>
        <dbReference type="Proteomes" id="UP001054889"/>
    </source>
</evidence>
<accession>A0AAV5EY70</accession>
<dbReference type="PANTHER" id="PTHR46772:SF15">
    <property type="entry name" value="TRANSCRIPTION FACTOR BHLH95"/>
    <property type="match status" value="1"/>
</dbReference>
<dbReference type="GO" id="GO:0009960">
    <property type="term" value="P:endosperm development"/>
    <property type="evidence" value="ECO:0007669"/>
    <property type="project" value="InterPro"/>
</dbReference>
<keyword evidence="5" id="KW-1185">Reference proteome</keyword>
<evidence type="ECO:0000259" key="3">
    <source>
        <dbReference type="Pfam" id="PF22754"/>
    </source>
</evidence>
<comment type="caution">
    <text evidence="4">The sequence shown here is derived from an EMBL/GenBank/DDBJ whole genome shotgun (WGS) entry which is preliminary data.</text>
</comment>
<dbReference type="GO" id="GO:0003700">
    <property type="term" value="F:DNA-binding transcription factor activity"/>
    <property type="evidence" value="ECO:0007669"/>
    <property type="project" value="InterPro"/>
</dbReference>